<dbReference type="Pfam" id="PF16178">
    <property type="entry name" value="Anoct_dimer"/>
    <property type="match status" value="1"/>
</dbReference>
<dbReference type="Proteomes" id="UP000095300">
    <property type="component" value="Unassembled WGS sequence"/>
</dbReference>
<proteinExistence type="predicted"/>
<dbReference type="PANTHER" id="PTHR12308">
    <property type="entry name" value="ANOCTAMIN"/>
    <property type="match status" value="1"/>
</dbReference>
<evidence type="ECO:0000259" key="1">
    <source>
        <dbReference type="Pfam" id="PF16178"/>
    </source>
</evidence>
<evidence type="ECO:0000313" key="3">
    <source>
        <dbReference type="Proteomes" id="UP000095300"/>
    </source>
</evidence>
<dbReference type="EnsemblMetazoa" id="SCAU013600-RA">
    <property type="protein sequence ID" value="SCAU013600-PA"/>
    <property type="gene ID" value="SCAU013600"/>
</dbReference>
<sequence>MVRLSLNCTKNIMDRRYFEDGIRTVDFVLAFNSDDYKVENLKKRKIFESNLENEGLHLEHDRSQHIYFVKIHAPREVLYRYAEILKIKLPMKPVPGEQKIFEEECKLNNDTFLEKIFTFVRIPSDKFEAKTKCIHAEFQRKYITL</sequence>
<dbReference type="InterPro" id="IPR032394">
    <property type="entry name" value="Anoct_dimer"/>
</dbReference>
<dbReference type="STRING" id="35570.A0A1I8Q3R6"/>
<dbReference type="GO" id="GO:0046983">
    <property type="term" value="F:protein dimerization activity"/>
    <property type="evidence" value="ECO:0007669"/>
    <property type="project" value="InterPro"/>
</dbReference>
<keyword evidence="3" id="KW-1185">Reference proteome</keyword>
<reference evidence="2" key="1">
    <citation type="submission" date="2020-05" db="UniProtKB">
        <authorList>
            <consortium name="EnsemblMetazoa"/>
        </authorList>
    </citation>
    <scope>IDENTIFICATION</scope>
    <source>
        <strain evidence="2">USDA</strain>
    </source>
</reference>
<dbReference type="AlphaFoldDB" id="A0A1I8Q3R6"/>
<accession>A0A1I8Q3R6</accession>
<gene>
    <name evidence="2" type="primary">106095369</name>
</gene>
<feature type="domain" description="Anoctamin dimerisation" evidence="1">
    <location>
        <begin position="17"/>
        <end position="142"/>
    </location>
</feature>
<protein>
    <recommendedName>
        <fullName evidence="1">Anoctamin dimerisation domain-containing protein</fullName>
    </recommendedName>
</protein>
<dbReference type="InterPro" id="IPR007632">
    <property type="entry name" value="Anoctamin"/>
</dbReference>
<dbReference type="VEuPathDB" id="VectorBase:SCAU013600"/>
<dbReference type="PANTHER" id="PTHR12308:SF83">
    <property type="entry name" value="ANOCTAMIN"/>
    <property type="match status" value="1"/>
</dbReference>
<dbReference type="GO" id="GO:0005254">
    <property type="term" value="F:chloride channel activity"/>
    <property type="evidence" value="ECO:0007669"/>
    <property type="project" value="TreeGrafter"/>
</dbReference>
<dbReference type="GO" id="GO:0005886">
    <property type="term" value="C:plasma membrane"/>
    <property type="evidence" value="ECO:0007669"/>
    <property type="project" value="TreeGrafter"/>
</dbReference>
<name>A0A1I8Q3R6_STOCA</name>
<evidence type="ECO:0000313" key="2">
    <source>
        <dbReference type="EnsemblMetazoa" id="SCAU013600-PA"/>
    </source>
</evidence>
<organism evidence="2 3">
    <name type="scientific">Stomoxys calcitrans</name>
    <name type="common">Stable fly</name>
    <name type="synonym">Conops calcitrans</name>
    <dbReference type="NCBI Taxonomy" id="35570"/>
    <lineage>
        <taxon>Eukaryota</taxon>
        <taxon>Metazoa</taxon>
        <taxon>Ecdysozoa</taxon>
        <taxon>Arthropoda</taxon>
        <taxon>Hexapoda</taxon>
        <taxon>Insecta</taxon>
        <taxon>Pterygota</taxon>
        <taxon>Neoptera</taxon>
        <taxon>Endopterygota</taxon>
        <taxon>Diptera</taxon>
        <taxon>Brachycera</taxon>
        <taxon>Muscomorpha</taxon>
        <taxon>Muscoidea</taxon>
        <taxon>Muscidae</taxon>
        <taxon>Stomoxys</taxon>
    </lineage>
</organism>